<evidence type="ECO:0000256" key="9">
    <source>
        <dbReference type="SAM" id="MobiDB-lite"/>
    </source>
</evidence>
<dbReference type="RefSeq" id="WP_184220429.1">
    <property type="nucleotide sequence ID" value="NZ_JACHIP010000005.1"/>
</dbReference>
<dbReference type="Gene3D" id="1.10.510.10">
    <property type="entry name" value="Transferase(Phosphotransferase) domain 1"/>
    <property type="match status" value="1"/>
</dbReference>
<feature type="transmembrane region" description="Helical" evidence="10">
    <location>
        <begin position="408"/>
        <end position="430"/>
    </location>
</feature>
<feature type="repeat" description="TPR" evidence="7">
    <location>
        <begin position="597"/>
        <end position="630"/>
    </location>
</feature>
<dbReference type="Proteomes" id="UP000540989">
    <property type="component" value="Unassembled WGS sequence"/>
</dbReference>
<evidence type="ECO:0000256" key="2">
    <source>
        <dbReference type="ARBA" id="ARBA00022527"/>
    </source>
</evidence>
<dbReference type="GO" id="GO:0005524">
    <property type="term" value="F:ATP binding"/>
    <property type="evidence" value="ECO:0007669"/>
    <property type="project" value="UniProtKB-UniRule"/>
</dbReference>
<name>A0A7W7ZG64_9BACT</name>
<keyword evidence="5 12" id="KW-0418">Kinase</keyword>
<dbReference type="SMART" id="SM00220">
    <property type="entry name" value="S_TKc"/>
    <property type="match status" value="1"/>
</dbReference>
<dbReference type="PROSITE" id="PS50011">
    <property type="entry name" value="PROTEIN_KINASE_DOM"/>
    <property type="match status" value="1"/>
</dbReference>
<feature type="region of interest" description="Disordered" evidence="9">
    <location>
        <begin position="56"/>
        <end position="78"/>
    </location>
</feature>
<reference evidence="12 13" key="1">
    <citation type="submission" date="2020-08" db="EMBL/GenBank/DDBJ databases">
        <title>Genomic Encyclopedia of Type Strains, Phase IV (KMG-V): Genome sequencing to study the core and pangenomes of soil and plant-associated prokaryotes.</title>
        <authorList>
            <person name="Whitman W."/>
        </authorList>
    </citation>
    <scope>NUCLEOTIDE SEQUENCE [LARGE SCALE GENOMIC DNA]</scope>
    <source>
        <strain evidence="12 13">M8UP14</strain>
    </source>
</reference>
<dbReference type="Pfam" id="PF13432">
    <property type="entry name" value="TPR_16"/>
    <property type="match status" value="1"/>
</dbReference>
<dbReference type="EC" id="2.7.11.1" evidence="1"/>
<feature type="compositionally biased region" description="Basic and acidic residues" evidence="9">
    <location>
        <begin position="9"/>
        <end position="19"/>
    </location>
</feature>
<dbReference type="PROSITE" id="PS00107">
    <property type="entry name" value="PROTEIN_KINASE_ATP"/>
    <property type="match status" value="1"/>
</dbReference>
<evidence type="ECO:0000256" key="6">
    <source>
        <dbReference type="ARBA" id="ARBA00022840"/>
    </source>
</evidence>
<dbReference type="Gene3D" id="1.25.40.10">
    <property type="entry name" value="Tetratricopeptide repeat domain"/>
    <property type="match status" value="2"/>
</dbReference>
<dbReference type="Gene3D" id="3.30.200.20">
    <property type="entry name" value="Phosphorylase Kinase, domain 1"/>
    <property type="match status" value="1"/>
</dbReference>
<keyword evidence="7" id="KW-0802">TPR repeat</keyword>
<dbReference type="PROSITE" id="PS50005">
    <property type="entry name" value="TPR"/>
    <property type="match status" value="1"/>
</dbReference>
<evidence type="ECO:0000313" key="13">
    <source>
        <dbReference type="Proteomes" id="UP000540989"/>
    </source>
</evidence>
<evidence type="ECO:0000256" key="3">
    <source>
        <dbReference type="ARBA" id="ARBA00022679"/>
    </source>
</evidence>
<feature type="domain" description="Protein kinase" evidence="11">
    <location>
        <begin position="123"/>
        <end position="381"/>
    </location>
</feature>
<proteinExistence type="predicted"/>
<feature type="binding site" evidence="8">
    <location>
        <position position="152"/>
    </location>
    <ligand>
        <name>ATP</name>
        <dbReference type="ChEBI" id="CHEBI:30616"/>
    </ligand>
</feature>
<dbReference type="InterPro" id="IPR017441">
    <property type="entry name" value="Protein_kinase_ATP_BS"/>
</dbReference>
<keyword evidence="2" id="KW-0723">Serine/threonine-protein kinase</keyword>
<evidence type="ECO:0000256" key="8">
    <source>
        <dbReference type="PROSITE-ProRule" id="PRU10141"/>
    </source>
</evidence>
<dbReference type="InterPro" id="IPR019734">
    <property type="entry name" value="TPR_rpt"/>
</dbReference>
<gene>
    <name evidence="12" type="ORF">HDF16_003996</name>
</gene>
<dbReference type="CDD" id="cd14014">
    <property type="entry name" value="STKc_PknB_like"/>
    <property type="match status" value="1"/>
</dbReference>
<dbReference type="InterPro" id="IPR000719">
    <property type="entry name" value="Prot_kinase_dom"/>
</dbReference>
<dbReference type="SUPFAM" id="SSF81901">
    <property type="entry name" value="HCP-like"/>
    <property type="match status" value="1"/>
</dbReference>
<keyword evidence="4 8" id="KW-0547">Nucleotide-binding</keyword>
<comment type="caution">
    <text evidence="12">The sequence shown here is derived from an EMBL/GenBank/DDBJ whole genome shotgun (WGS) entry which is preliminary data.</text>
</comment>
<dbReference type="SUPFAM" id="SSF56112">
    <property type="entry name" value="Protein kinase-like (PK-like)"/>
    <property type="match status" value="1"/>
</dbReference>
<dbReference type="PANTHER" id="PTHR43289">
    <property type="entry name" value="MITOGEN-ACTIVATED PROTEIN KINASE KINASE KINASE 20-RELATED"/>
    <property type="match status" value="1"/>
</dbReference>
<keyword evidence="6 8" id="KW-0067">ATP-binding</keyword>
<protein>
    <recommendedName>
        <fullName evidence="1">non-specific serine/threonine protein kinase</fullName>
        <ecNumber evidence="1">2.7.11.1</ecNumber>
    </recommendedName>
</protein>
<evidence type="ECO:0000256" key="5">
    <source>
        <dbReference type="ARBA" id="ARBA00022777"/>
    </source>
</evidence>
<organism evidence="12 13">
    <name type="scientific">Granulicella aggregans</name>
    <dbReference type="NCBI Taxonomy" id="474949"/>
    <lineage>
        <taxon>Bacteria</taxon>
        <taxon>Pseudomonadati</taxon>
        <taxon>Acidobacteriota</taxon>
        <taxon>Terriglobia</taxon>
        <taxon>Terriglobales</taxon>
        <taxon>Acidobacteriaceae</taxon>
        <taxon>Granulicella</taxon>
    </lineage>
</organism>
<evidence type="ECO:0000259" key="11">
    <source>
        <dbReference type="PROSITE" id="PS50011"/>
    </source>
</evidence>
<accession>A0A7W7ZG64</accession>
<keyword evidence="3" id="KW-0808">Transferase</keyword>
<evidence type="ECO:0000313" key="12">
    <source>
        <dbReference type="EMBL" id="MBB5059273.1"/>
    </source>
</evidence>
<dbReference type="Pfam" id="PF00069">
    <property type="entry name" value="Pkinase"/>
    <property type="match status" value="1"/>
</dbReference>
<dbReference type="FunFam" id="1.10.510.10:FF:000021">
    <property type="entry name" value="Serine/threonine protein kinase"/>
    <property type="match status" value="1"/>
</dbReference>
<dbReference type="EMBL" id="JACHIP010000005">
    <property type="protein sequence ID" value="MBB5059273.1"/>
    <property type="molecule type" value="Genomic_DNA"/>
</dbReference>
<sequence length="1041" mass="111860">MDDVLSGSDKSRVPEEAASRDMQVALDSKAPDSSLPPNRHDLAAMLEDAGTTVLSSTPLRVDTNPPTIAVPPPTDSSAATMVSGAETVFSTSPVRATVPQKNPNNPFASGILLEIGTTLGGRYEILELLGQGGMGAVYKAADREVDRIVAVKVIRPEMASNPEILARFKQELVLSSKVTDRNVIRIYDLGEAQGVKFITMEYMEGDNLHKILKERGKLEVSEAVEIMEQVASGLAAAHREGIIHRDLKPANIMRDKSGRVVVMDFGLARTFSGDGMTQTGMMLGTMEYMSPEQAQGMEVKASSDIFTVGLILYELLTGITPFHAETAIASLLMRTQKRAAPLVDVDRNIPGTLSNIVAKCLEKEPAKRYQSADDLDADLRVWQGKSTVGRTISAPAARRDRRIPTLPWLRAGVAGVLIAAIAGGSAWYFIGKRKAAGTSTAHGPVSVLIGDFANHTGDSVLDNTLEPMLGVAMEGASFINVYSRGDARKFAKKLPNPTDVLDEQSSRLVAMNQGVNAIITGDISRRGEQYDISAIALDTVSGNVLAKADVTVADKQQILSELPKLAIPIRQALGDTTPASVQFDKVSGGFTAKSLEAVHYDSLGVEQQFAGKFQEAFNSFKKSAEEDPQFARAYTGMAAMSQNLGRTADAVKYMELAMQNKDRMTERELYRNQGLYYLTTGESKNCIDQYTQLVTRYPADRVGWNNLANCYTQLRNAPKALEAARHAVEIVPKGVGQRLNLAFIAAFAGDFSTGEKEARAALDISPTSAQGQLVLAEAQTGKSQIDAAANSYRQLEKTGAPGASTAADGLADLAAYQGNYAEAARILTQGAATDAAAKDTDSAARKYAALANIEELQGHQPAALTDMAKALAASQSLQIQMLAGTLYVEAGDLAKAQKAAASLAAQKSTEPQAYGKILQGLIALKRKDSKAAIAQIIAANGLLDTWIGHFELGRAYLEAGAFQEASAEFDLCLKRRGEAIELFDDNVPTYAYFPQVYYYQGRARQGMKNAAYSDSYKNYLSTRGASSDDPLALEVRRLVGQ</sequence>
<dbReference type="InterPro" id="IPR011009">
    <property type="entry name" value="Kinase-like_dom_sf"/>
</dbReference>
<keyword evidence="10" id="KW-0812">Transmembrane</keyword>
<keyword evidence="13" id="KW-1185">Reference proteome</keyword>
<dbReference type="InterPro" id="IPR011990">
    <property type="entry name" value="TPR-like_helical_dom_sf"/>
</dbReference>
<keyword evidence="10" id="KW-1133">Transmembrane helix</keyword>
<dbReference type="PANTHER" id="PTHR43289:SF34">
    <property type="entry name" value="SERINE_THREONINE-PROTEIN KINASE YBDM-RELATED"/>
    <property type="match status" value="1"/>
</dbReference>
<evidence type="ECO:0000256" key="10">
    <source>
        <dbReference type="SAM" id="Phobius"/>
    </source>
</evidence>
<dbReference type="GO" id="GO:0004674">
    <property type="term" value="F:protein serine/threonine kinase activity"/>
    <property type="evidence" value="ECO:0007669"/>
    <property type="project" value="UniProtKB-KW"/>
</dbReference>
<evidence type="ECO:0000256" key="1">
    <source>
        <dbReference type="ARBA" id="ARBA00012513"/>
    </source>
</evidence>
<evidence type="ECO:0000256" key="7">
    <source>
        <dbReference type="PROSITE-ProRule" id="PRU00339"/>
    </source>
</evidence>
<evidence type="ECO:0000256" key="4">
    <source>
        <dbReference type="ARBA" id="ARBA00022741"/>
    </source>
</evidence>
<keyword evidence="10" id="KW-0472">Membrane</keyword>
<dbReference type="SMART" id="SM00028">
    <property type="entry name" value="TPR"/>
    <property type="match status" value="7"/>
</dbReference>
<feature type="region of interest" description="Disordered" evidence="9">
    <location>
        <begin position="1"/>
        <end position="36"/>
    </location>
</feature>
<dbReference type="AlphaFoldDB" id="A0A7W7ZG64"/>